<evidence type="ECO:0000313" key="1">
    <source>
        <dbReference type="EMBL" id="REG86647.1"/>
    </source>
</evidence>
<proteinExistence type="predicted"/>
<dbReference type="EMBL" id="QUNG01000001">
    <property type="protein sequence ID" value="REG86647.1"/>
    <property type="molecule type" value="Genomic_DNA"/>
</dbReference>
<accession>A0A3E0DSX1</accession>
<organism evidence="1 2">
    <name type="scientific">Marinomonas pollencensis</name>
    <dbReference type="NCBI Taxonomy" id="491954"/>
    <lineage>
        <taxon>Bacteria</taxon>
        <taxon>Pseudomonadati</taxon>
        <taxon>Pseudomonadota</taxon>
        <taxon>Gammaproteobacteria</taxon>
        <taxon>Oceanospirillales</taxon>
        <taxon>Oceanospirillaceae</taxon>
        <taxon>Marinomonas</taxon>
    </lineage>
</organism>
<protein>
    <recommendedName>
        <fullName evidence="3">Spore coat protein U-like protein</fullName>
    </recommendedName>
</protein>
<dbReference type="AlphaFoldDB" id="A0A3E0DSX1"/>
<keyword evidence="2" id="KW-1185">Reference proteome</keyword>
<sequence>MRKGIAIILFFFGINAYSSDEVSLTLVGYIPEKCSFTAESNDLTLSNNGLANTDLVIDCNSPMRVSMQSVNGGLRHQQSTQINDYRVALTIADANYSMSVLAHQLKSIKMFNVNDILFKSIAKLQVKLVDPLIYAGNYQDVIRIEMTPSAISGGVW</sequence>
<reference evidence="1 2" key="1">
    <citation type="submission" date="2018-08" db="EMBL/GenBank/DDBJ databases">
        <title>Genomic Encyclopedia of Type Strains, Phase III (KMG-III): the genomes of soil and plant-associated and newly described type strains.</title>
        <authorList>
            <person name="Whitman W."/>
        </authorList>
    </citation>
    <scope>NUCLEOTIDE SEQUENCE [LARGE SCALE GENOMIC DNA]</scope>
    <source>
        <strain evidence="1 2">CECT 7375</strain>
    </source>
</reference>
<evidence type="ECO:0008006" key="3">
    <source>
        <dbReference type="Google" id="ProtNLM"/>
    </source>
</evidence>
<evidence type="ECO:0000313" key="2">
    <source>
        <dbReference type="Proteomes" id="UP000256542"/>
    </source>
</evidence>
<dbReference type="RefSeq" id="WP_115895903.1">
    <property type="nucleotide sequence ID" value="NZ_QUNG01000001.1"/>
</dbReference>
<dbReference type="OrthoDB" id="6311160at2"/>
<gene>
    <name evidence="1" type="ORF">DFP81_101212</name>
</gene>
<comment type="caution">
    <text evidence="1">The sequence shown here is derived from an EMBL/GenBank/DDBJ whole genome shotgun (WGS) entry which is preliminary data.</text>
</comment>
<name>A0A3E0DSX1_9GAMM</name>
<dbReference type="Proteomes" id="UP000256542">
    <property type="component" value="Unassembled WGS sequence"/>
</dbReference>